<sequence>MTGSLNGKLTGTPIDPTGLRTRCRPATKDAAVVGMPNCATGVSLLDLTASAPHTARAALSGPRKLGLTITGNKIDGVARYPIGAA</sequence>
<organism evidence="2 3">
    <name type="scientific">Sandarakinorhabdus glacialis</name>
    <dbReference type="NCBI Taxonomy" id="1614636"/>
    <lineage>
        <taxon>Bacteria</taxon>
        <taxon>Pseudomonadati</taxon>
        <taxon>Pseudomonadota</taxon>
        <taxon>Alphaproteobacteria</taxon>
        <taxon>Sphingomonadales</taxon>
        <taxon>Sphingosinicellaceae</taxon>
        <taxon>Sandarakinorhabdus</taxon>
    </lineage>
</organism>
<proteinExistence type="predicted"/>
<evidence type="ECO:0000313" key="3">
    <source>
        <dbReference type="Proteomes" id="UP000635071"/>
    </source>
</evidence>
<evidence type="ECO:0000313" key="2">
    <source>
        <dbReference type="EMBL" id="GGE15902.1"/>
    </source>
</evidence>
<dbReference type="EMBL" id="BMJM01000007">
    <property type="protein sequence ID" value="GGE15902.1"/>
    <property type="molecule type" value="Genomic_DNA"/>
</dbReference>
<feature type="region of interest" description="Disordered" evidence="1">
    <location>
        <begin position="1"/>
        <end position="22"/>
    </location>
</feature>
<comment type="caution">
    <text evidence="2">The sequence shown here is derived from an EMBL/GenBank/DDBJ whole genome shotgun (WGS) entry which is preliminary data.</text>
</comment>
<dbReference type="Proteomes" id="UP000635071">
    <property type="component" value="Unassembled WGS sequence"/>
</dbReference>
<keyword evidence="3" id="KW-1185">Reference proteome</keyword>
<evidence type="ECO:0000256" key="1">
    <source>
        <dbReference type="SAM" id="MobiDB-lite"/>
    </source>
</evidence>
<protein>
    <submittedName>
        <fullName evidence="2">Uncharacterized protein</fullName>
    </submittedName>
</protein>
<reference evidence="2" key="2">
    <citation type="submission" date="2020-09" db="EMBL/GenBank/DDBJ databases">
        <authorList>
            <person name="Sun Q."/>
            <person name="Zhou Y."/>
        </authorList>
    </citation>
    <scope>NUCLEOTIDE SEQUENCE</scope>
    <source>
        <strain evidence="2">CGMCC 1.15519</strain>
    </source>
</reference>
<name>A0A917EAU3_9SPHN</name>
<gene>
    <name evidence="2" type="ORF">GCM10011529_22890</name>
</gene>
<reference evidence="2" key="1">
    <citation type="journal article" date="2014" name="Int. J. Syst. Evol. Microbiol.">
        <title>Complete genome sequence of Corynebacterium casei LMG S-19264T (=DSM 44701T), isolated from a smear-ripened cheese.</title>
        <authorList>
            <consortium name="US DOE Joint Genome Institute (JGI-PGF)"/>
            <person name="Walter F."/>
            <person name="Albersmeier A."/>
            <person name="Kalinowski J."/>
            <person name="Ruckert C."/>
        </authorList>
    </citation>
    <scope>NUCLEOTIDE SEQUENCE</scope>
    <source>
        <strain evidence="2">CGMCC 1.15519</strain>
    </source>
</reference>
<accession>A0A917EAU3</accession>
<dbReference type="AlphaFoldDB" id="A0A917EAU3"/>